<organism evidence="1 2">
    <name type="scientific">Achromobacter spanius</name>
    <dbReference type="NCBI Taxonomy" id="217203"/>
    <lineage>
        <taxon>Bacteria</taxon>
        <taxon>Pseudomonadati</taxon>
        <taxon>Pseudomonadota</taxon>
        <taxon>Betaproteobacteria</taxon>
        <taxon>Burkholderiales</taxon>
        <taxon>Alcaligenaceae</taxon>
        <taxon>Achromobacter</taxon>
    </lineage>
</organism>
<gene>
    <name evidence="1" type="ORF">AFM18_04410</name>
</gene>
<sequence>MRYYARHGLLYHLRRVVRASISKEHGGSDVPILMMDKVISRDQELEAMRFKDGAGGIERLSVALQVHRRLDLHKHRWGGIKVQPEIRRVLRETRQVDKGLRLYPRQTWAKQGDPGKTQFEKAFIL</sequence>
<proteinExistence type="predicted"/>
<protein>
    <submittedName>
        <fullName evidence="1">Uncharacterized protein</fullName>
    </submittedName>
</protein>
<comment type="caution">
    <text evidence="1">The sequence shown here is derived from an EMBL/GenBank/DDBJ whole genome shotgun (WGS) entry which is preliminary data.</text>
</comment>
<evidence type="ECO:0000313" key="2">
    <source>
        <dbReference type="Proteomes" id="UP000037511"/>
    </source>
</evidence>
<dbReference type="Proteomes" id="UP000037511">
    <property type="component" value="Unassembled WGS sequence"/>
</dbReference>
<dbReference type="AlphaFoldDB" id="A0AAW3I8E5"/>
<accession>A0AAW3I8E5</accession>
<evidence type="ECO:0000313" key="1">
    <source>
        <dbReference type="EMBL" id="KNE29080.1"/>
    </source>
</evidence>
<reference evidence="1 2" key="1">
    <citation type="submission" date="2015-07" db="EMBL/GenBank/DDBJ databases">
        <title>Draft genome of Achromobacter spanius.</title>
        <authorList>
            <person name="Wang X."/>
        </authorList>
    </citation>
    <scope>NUCLEOTIDE SEQUENCE [LARGE SCALE GENOMIC DNA]</scope>
    <source>
        <strain evidence="1 2">CGMCC9173</strain>
    </source>
</reference>
<dbReference type="EMBL" id="LGVG01000003">
    <property type="protein sequence ID" value="KNE29080.1"/>
    <property type="molecule type" value="Genomic_DNA"/>
</dbReference>
<name>A0AAW3I8E5_9BURK</name>